<protein>
    <submittedName>
        <fullName evidence="1">Uncharacterized protein</fullName>
    </submittedName>
</protein>
<dbReference type="AlphaFoldDB" id="A0A160V5Y8"/>
<gene>
    <name evidence="1" type="ORF">MGWOODY_Clf2866</name>
</gene>
<name>A0A160V5Y8_9ZZZZ</name>
<dbReference type="EMBL" id="FAXA01000009">
    <property type="protein sequence ID" value="CUV01119.1"/>
    <property type="molecule type" value="Genomic_DNA"/>
</dbReference>
<reference evidence="1" key="1">
    <citation type="submission" date="2015-10" db="EMBL/GenBank/DDBJ databases">
        <authorList>
            <person name="Gilbert D.G."/>
        </authorList>
    </citation>
    <scope>NUCLEOTIDE SEQUENCE</scope>
</reference>
<sequence>MNPGSGLEPTTLSTAIFSGSGASSIKGVASIPNRNIPAMCAQKGLAWRKRREKSRLSV</sequence>
<evidence type="ECO:0000313" key="1">
    <source>
        <dbReference type="EMBL" id="CUV01119.1"/>
    </source>
</evidence>
<organism evidence="1">
    <name type="scientific">hydrothermal vent metagenome</name>
    <dbReference type="NCBI Taxonomy" id="652676"/>
    <lineage>
        <taxon>unclassified sequences</taxon>
        <taxon>metagenomes</taxon>
        <taxon>ecological metagenomes</taxon>
    </lineage>
</organism>
<accession>A0A160V5Y8</accession>
<proteinExistence type="predicted"/>